<dbReference type="HOGENOM" id="CLU_1938403_0_0_1"/>
<organism evidence="5 6">
    <name type="scientific">Collybiopsis luxurians FD-317 M1</name>
    <dbReference type="NCBI Taxonomy" id="944289"/>
    <lineage>
        <taxon>Eukaryota</taxon>
        <taxon>Fungi</taxon>
        <taxon>Dikarya</taxon>
        <taxon>Basidiomycota</taxon>
        <taxon>Agaricomycotina</taxon>
        <taxon>Agaricomycetes</taxon>
        <taxon>Agaricomycetidae</taxon>
        <taxon>Agaricales</taxon>
        <taxon>Marasmiineae</taxon>
        <taxon>Omphalotaceae</taxon>
        <taxon>Collybiopsis</taxon>
        <taxon>Collybiopsis luxurians</taxon>
    </lineage>
</organism>
<feature type="domain" description="CCHC-type" evidence="4">
    <location>
        <begin position="64"/>
        <end position="78"/>
    </location>
</feature>
<dbReference type="GO" id="GO:0006397">
    <property type="term" value="P:mRNA processing"/>
    <property type="evidence" value="ECO:0007669"/>
    <property type="project" value="UniProtKB-KW"/>
</dbReference>
<evidence type="ECO:0000256" key="1">
    <source>
        <dbReference type="ARBA" id="ARBA00022664"/>
    </source>
</evidence>
<feature type="compositionally biased region" description="Low complexity" evidence="3">
    <location>
        <begin position="85"/>
        <end position="97"/>
    </location>
</feature>
<dbReference type="InterPro" id="IPR001878">
    <property type="entry name" value="Znf_CCHC"/>
</dbReference>
<dbReference type="Pfam" id="PF00098">
    <property type="entry name" value="zf-CCHC"/>
    <property type="match status" value="1"/>
</dbReference>
<dbReference type="Proteomes" id="UP000053593">
    <property type="component" value="Unassembled WGS sequence"/>
</dbReference>
<feature type="compositionally biased region" description="Basic and acidic residues" evidence="3">
    <location>
        <begin position="21"/>
        <end position="39"/>
    </location>
</feature>
<keyword evidence="2" id="KW-0479">Metal-binding</keyword>
<keyword evidence="6" id="KW-1185">Reference proteome</keyword>
<evidence type="ECO:0000256" key="3">
    <source>
        <dbReference type="SAM" id="MobiDB-lite"/>
    </source>
</evidence>
<protein>
    <recommendedName>
        <fullName evidence="4">CCHC-type domain-containing protein</fullName>
    </recommendedName>
</protein>
<sequence length="130" mass="14159">MSLSTPFQVDPVAISSSIKEEYDRVQWEKSRSRKGKDNGDKEDESLSVTPYSHNYSKGQKKRVCWKCGKEGHFKNKCPVKDTQLKNGGKPGNKPSGSAQVAEVSDSDSEFGGAFGILSTAESENGSMPPL</sequence>
<keyword evidence="2" id="KW-0862">Zinc</keyword>
<gene>
    <name evidence="5" type="ORF">GYMLUDRAFT_59322</name>
</gene>
<proteinExistence type="predicted"/>
<accession>A0A0D0BB34</accession>
<feature type="region of interest" description="Disordered" evidence="3">
    <location>
        <begin position="21"/>
        <end position="54"/>
    </location>
</feature>
<dbReference type="AlphaFoldDB" id="A0A0D0BB34"/>
<evidence type="ECO:0000259" key="4">
    <source>
        <dbReference type="PROSITE" id="PS50158"/>
    </source>
</evidence>
<dbReference type="SUPFAM" id="SSF57756">
    <property type="entry name" value="Retrovirus zinc finger-like domains"/>
    <property type="match status" value="1"/>
</dbReference>
<dbReference type="Gene3D" id="4.10.60.10">
    <property type="entry name" value="Zinc finger, CCHC-type"/>
    <property type="match status" value="1"/>
</dbReference>
<reference evidence="5 6" key="1">
    <citation type="submission" date="2014-04" db="EMBL/GenBank/DDBJ databases">
        <title>Evolutionary Origins and Diversification of the Mycorrhizal Mutualists.</title>
        <authorList>
            <consortium name="DOE Joint Genome Institute"/>
            <consortium name="Mycorrhizal Genomics Consortium"/>
            <person name="Kohler A."/>
            <person name="Kuo A."/>
            <person name="Nagy L.G."/>
            <person name="Floudas D."/>
            <person name="Copeland A."/>
            <person name="Barry K.W."/>
            <person name="Cichocki N."/>
            <person name="Veneault-Fourrey C."/>
            <person name="LaButti K."/>
            <person name="Lindquist E.A."/>
            <person name="Lipzen A."/>
            <person name="Lundell T."/>
            <person name="Morin E."/>
            <person name="Murat C."/>
            <person name="Riley R."/>
            <person name="Ohm R."/>
            <person name="Sun H."/>
            <person name="Tunlid A."/>
            <person name="Henrissat B."/>
            <person name="Grigoriev I.V."/>
            <person name="Hibbett D.S."/>
            <person name="Martin F."/>
        </authorList>
    </citation>
    <scope>NUCLEOTIDE SEQUENCE [LARGE SCALE GENOMIC DNA]</scope>
    <source>
        <strain evidence="5 6">FD-317 M1</strain>
    </source>
</reference>
<evidence type="ECO:0000313" key="6">
    <source>
        <dbReference type="Proteomes" id="UP000053593"/>
    </source>
</evidence>
<keyword evidence="2" id="KW-0863">Zinc-finger</keyword>
<keyword evidence="1" id="KW-0507">mRNA processing</keyword>
<evidence type="ECO:0000313" key="5">
    <source>
        <dbReference type="EMBL" id="KIK60960.1"/>
    </source>
</evidence>
<dbReference type="EMBL" id="KN834773">
    <property type="protein sequence ID" value="KIK60960.1"/>
    <property type="molecule type" value="Genomic_DNA"/>
</dbReference>
<feature type="compositionally biased region" description="Polar residues" evidence="3">
    <location>
        <begin position="119"/>
        <end position="130"/>
    </location>
</feature>
<dbReference type="GO" id="GO:0003676">
    <property type="term" value="F:nucleic acid binding"/>
    <property type="evidence" value="ECO:0007669"/>
    <property type="project" value="InterPro"/>
</dbReference>
<name>A0A0D0BB34_9AGAR</name>
<feature type="region of interest" description="Disordered" evidence="3">
    <location>
        <begin position="78"/>
        <end position="130"/>
    </location>
</feature>
<dbReference type="SMART" id="SM00343">
    <property type="entry name" value="ZnF_C2HC"/>
    <property type="match status" value="1"/>
</dbReference>
<dbReference type="PROSITE" id="PS50158">
    <property type="entry name" value="ZF_CCHC"/>
    <property type="match status" value="1"/>
</dbReference>
<evidence type="ECO:0000256" key="2">
    <source>
        <dbReference type="PROSITE-ProRule" id="PRU00047"/>
    </source>
</evidence>
<dbReference type="GO" id="GO:0008270">
    <property type="term" value="F:zinc ion binding"/>
    <property type="evidence" value="ECO:0007669"/>
    <property type="project" value="UniProtKB-KW"/>
</dbReference>
<dbReference type="InterPro" id="IPR036875">
    <property type="entry name" value="Znf_CCHC_sf"/>
</dbReference>